<dbReference type="SUPFAM" id="SSF53590">
    <property type="entry name" value="Nucleoside hydrolase"/>
    <property type="match status" value="1"/>
</dbReference>
<dbReference type="PANTHER" id="PTHR12304:SF4">
    <property type="entry name" value="URIDINE NUCLEOSIDASE"/>
    <property type="match status" value="1"/>
</dbReference>
<gene>
    <name evidence="4" type="ORF">IRI77_06670</name>
</gene>
<dbReference type="InterPro" id="IPR001910">
    <property type="entry name" value="Inosine/uridine_hydrolase_dom"/>
</dbReference>
<accession>A0A7S7NTP2</accession>
<dbReference type="GO" id="GO:0005829">
    <property type="term" value="C:cytosol"/>
    <property type="evidence" value="ECO:0007669"/>
    <property type="project" value="TreeGrafter"/>
</dbReference>
<dbReference type="Pfam" id="PF01156">
    <property type="entry name" value="IU_nuc_hydro"/>
    <property type="match status" value="1"/>
</dbReference>
<dbReference type="InterPro" id="IPR023186">
    <property type="entry name" value="IUNH"/>
</dbReference>
<dbReference type="PANTHER" id="PTHR12304">
    <property type="entry name" value="INOSINE-URIDINE PREFERRING NUCLEOSIDE HYDROLASE"/>
    <property type="match status" value="1"/>
</dbReference>
<evidence type="ECO:0000256" key="2">
    <source>
        <dbReference type="ARBA" id="ARBA00023295"/>
    </source>
</evidence>
<feature type="domain" description="Inosine/uridine-preferring nucleoside hydrolase" evidence="3">
    <location>
        <begin position="8"/>
        <end position="310"/>
    </location>
</feature>
<protein>
    <submittedName>
        <fullName evidence="4">Nucleoside hydrolase</fullName>
    </submittedName>
</protein>
<evidence type="ECO:0000313" key="4">
    <source>
        <dbReference type="EMBL" id="QOY89630.1"/>
    </source>
</evidence>
<dbReference type="GO" id="GO:0008477">
    <property type="term" value="F:purine nucleosidase activity"/>
    <property type="evidence" value="ECO:0007669"/>
    <property type="project" value="TreeGrafter"/>
</dbReference>
<organism evidence="4 5">
    <name type="scientific">Paludibaculum fermentans</name>
    <dbReference type="NCBI Taxonomy" id="1473598"/>
    <lineage>
        <taxon>Bacteria</taxon>
        <taxon>Pseudomonadati</taxon>
        <taxon>Acidobacteriota</taxon>
        <taxon>Terriglobia</taxon>
        <taxon>Bryobacterales</taxon>
        <taxon>Bryobacteraceae</taxon>
        <taxon>Paludibaculum</taxon>
    </lineage>
</organism>
<dbReference type="Gene3D" id="3.90.245.10">
    <property type="entry name" value="Ribonucleoside hydrolase-like"/>
    <property type="match status" value="1"/>
</dbReference>
<evidence type="ECO:0000259" key="3">
    <source>
        <dbReference type="Pfam" id="PF01156"/>
    </source>
</evidence>
<dbReference type="AlphaFoldDB" id="A0A7S7NTP2"/>
<dbReference type="Proteomes" id="UP000593892">
    <property type="component" value="Chromosome"/>
</dbReference>
<keyword evidence="2" id="KW-0326">Glycosidase</keyword>
<dbReference type="InterPro" id="IPR036452">
    <property type="entry name" value="Ribo_hydro-like"/>
</dbReference>
<reference evidence="4 5" key="1">
    <citation type="submission" date="2020-10" db="EMBL/GenBank/DDBJ databases">
        <title>Complete genome sequence of Paludibaculum fermentans P105T, a facultatively anaerobic acidobacterium capable of dissimilatory Fe(III) reduction.</title>
        <authorList>
            <person name="Dedysh S.N."/>
            <person name="Beletsky A.V."/>
            <person name="Kulichevskaya I.S."/>
            <person name="Mardanov A.V."/>
            <person name="Ravin N.V."/>
        </authorList>
    </citation>
    <scope>NUCLEOTIDE SEQUENCE [LARGE SCALE GENOMIC DNA]</scope>
    <source>
        <strain evidence="4 5">P105</strain>
    </source>
</reference>
<name>A0A7S7NTP2_PALFE</name>
<dbReference type="GO" id="GO:0006152">
    <property type="term" value="P:purine nucleoside catabolic process"/>
    <property type="evidence" value="ECO:0007669"/>
    <property type="project" value="TreeGrafter"/>
</dbReference>
<dbReference type="EMBL" id="CP063849">
    <property type="protein sequence ID" value="QOY89630.1"/>
    <property type="molecule type" value="Genomic_DNA"/>
</dbReference>
<dbReference type="KEGG" id="pfer:IRI77_06670"/>
<proteinExistence type="predicted"/>
<sequence>MNEQYDCVIIDTDPGVDDMFAILSALGSKRLRVKALTTIGGNVELEQVTRNALGILAMAGRPDVPVYAGAAGPLSVPLRTASEVHGDDGLHGLALPAPLAQPGRWSAAELICRTARKCPPRSLRLACLGPLTNVALALRLDPGIVDLLGPVVVMGGGFGTYTVQGQGGALVSQGNVTQWAEFNIWADAEAAQEVVNSGLELVFIPLDTSHRTLVTEDRLVRIAGLETWGGGLAETLRAYGAWTRSRCGTAGGPLHDPNVLAYLESPELYETVQATVAVEAGAGPERGRTTLGTGSRHRVALNVDTGGFFDLVQQNLEMALV</sequence>
<evidence type="ECO:0000256" key="1">
    <source>
        <dbReference type="ARBA" id="ARBA00022801"/>
    </source>
</evidence>
<evidence type="ECO:0000313" key="5">
    <source>
        <dbReference type="Proteomes" id="UP000593892"/>
    </source>
</evidence>
<dbReference type="RefSeq" id="WP_194451292.1">
    <property type="nucleotide sequence ID" value="NZ_CP063849.1"/>
</dbReference>
<keyword evidence="1 4" id="KW-0378">Hydrolase</keyword>
<keyword evidence="5" id="KW-1185">Reference proteome</keyword>